<dbReference type="Pfam" id="PF00583">
    <property type="entry name" value="Acetyltransf_1"/>
    <property type="match status" value="1"/>
</dbReference>
<evidence type="ECO:0000259" key="1">
    <source>
        <dbReference type="PROSITE" id="PS51186"/>
    </source>
</evidence>
<protein>
    <submittedName>
        <fullName evidence="2">GNAT family N-acetyltransferase</fullName>
    </submittedName>
</protein>
<dbReference type="RefSeq" id="WP_332616491.1">
    <property type="nucleotide sequence ID" value="NZ_JAXGFP010000003.1"/>
</dbReference>
<organism evidence="2 3">
    <name type="scientific">Novilysobacter erysipheiresistens</name>
    <dbReference type="NCBI Taxonomy" id="1749332"/>
    <lineage>
        <taxon>Bacteria</taxon>
        <taxon>Pseudomonadati</taxon>
        <taxon>Pseudomonadota</taxon>
        <taxon>Gammaproteobacteria</taxon>
        <taxon>Lysobacterales</taxon>
        <taxon>Lysobacteraceae</taxon>
        <taxon>Novilysobacter</taxon>
    </lineage>
</organism>
<comment type="caution">
    <text evidence="2">The sequence shown here is derived from an EMBL/GenBank/DDBJ whole genome shotgun (WGS) entry which is preliminary data.</text>
</comment>
<keyword evidence="3" id="KW-1185">Reference proteome</keyword>
<evidence type="ECO:0000313" key="2">
    <source>
        <dbReference type="EMBL" id="MEG3184012.1"/>
    </source>
</evidence>
<dbReference type="Gene3D" id="3.40.630.30">
    <property type="match status" value="1"/>
</dbReference>
<gene>
    <name evidence="2" type="ORF">SNE34_08320</name>
</gene>
<sequence>MSDPATVHVQPVDAGLAARVATLQLAPGQYPYVGEIAFNLADARRDPMSEAMAVLAGDQAIGFYRLDLAPRAVVGRELPAPHLGLRSLLLDRDWQGRGLGTAAVQACCADARRRHPDRHWLALLVDCGNHSAIAAYRRAGFRATGERRAVGSWPQQLMLRRLGPEAPPDSSPSPH</sequence>
<feature type="domain" description="N-acetyltransferase" evidence="1">
    <location>
        <begin position="7"/>
        <end position="163"/>
    </location>
</feature>
<dbReference type="PROSITE" id="PS51186">
    <property type="entry name" value="GNAT"/>
    <property type="match status" value="1"/>
</dbReference>
<name>A0ABU7YYL1_9GAMM</name>
<dbReference type="EMBL" id="JAXGFP010000003">
    <property type="protein sequence ID" value="MEG3184012.1"/>
    <property type="molecule type" value="Genomic_DNA"/>
</dbReference>
<dbReference type="Proteomes" id="UP001355056">
    <property type="component" value="Unassembled WGS sequence"/>
</dbReference>
<accession>A0ABU7YYL1</accession>
<reference evidence="2 3" key="1">
    <citation type="journal article" date="2016" name="Int. J. Syst. Evol. Microbiol.">
        <title>Lysobacter erysipheiresistens sp. nov., an antagonist of powdery mildew, isolated from tobacco-cultivated soil.</title>
        <authorList>
            <person name="Xie B."/>
            <person name="Li T."/>
            <person name="Lin X."/>
            <person name="Wang C.J."/>
            <person name="Chen Y.J."/>
            <person name="Liu W.J."/>
            <person name="Zhao Z.W."/>
        </authorList>
    </citation>
    <scope>NUCLEOTIDE SEQUENCE [LARGE SCALE GENOMIC DNA]</scope>
    <source>
        <strain evidence="2 3">RS-LYSO-3</strain>
    </source>
</reference>
<dbReference type="SUPFAM" id="SSF55729">
    <property type="entry name" value="Acyl-CoA N-acyltransferases (Nat)"/>
    <property type="match status" value="1"/>
</dbReference>
<dbReference type="CDD" id="cd04301">
    <property type="entry name" value="NAT_SF"/>
    <property type="match status" value="1"/>
</dbReference>
<proteinExistence type="predicted"/>
<dbReference type="InterPro" id="IPR000182">
    <property type="entry name" value="GNAT_dom"/>
</dbReference>
<evidence type="ECO:0000313" key="3">
    <source>
        <dbReference type="Proteomes" id="UP001355056"/>
    </source>
</evidence>
<dbReference type="InterPro" id="IPR016181">
    <property type="entry name" value="Acyl_CoA_acyltransferase"/>
</dbReference>